<accession>A0A6B0TXI5</accession>
<evidence type="ECO:0000313" key="1">
    <source>
        <dbReference type="EMBL" id="MXU83998.1"/>
    </source>
</evidence>
<sequence>MGTLKATPVVALLSAFTALSKLQPSLFHSLWRRGAHNKHALQNTVVFLYMDVPYVFSLFLQIREVIFFTFSACSVCCV</sequence>
<dbReference type="EMBL" id="GIFC01001915">
    <property type="protein sequence ID" value="MXU83998.1"/>
    <property type="molecule type" value="Transcribed_RNA"/>
</dbReference>
<protein>
    <submittedName>
        <fullName evidence="1">Putative secreted protein</fullName>
    </submittedName>
</protein>
<reference evidence="1" key="1">
    <citation type="submission" date="2019-12" db="EMBL/GenBank/DDBJ databases">
        <title>An insight into the sialome of adult female Ixodes ricinus ticks feeding for 6 days.</title>
        <authorList>
            <person name="Perner J."/>
            <person name="Ribeiro J.M.C."/>
        </authorList>
    </citation>
    <scope>NUCLEOTIDE SEQUENCE</scope>
    <source>
        <strain evidence="1">Semi-engorged</strain>
        <tissue evidence="1">Salivary glands</tissue>
    </source>
</reference>
<proteinExistence type="predicted"/>
<organism evidence="1">
    <name type="scientific">Ixodes ricinus</name>
    <name type="common">Common tick</name>
    <name type="synonym">Acarus ricinus</name>
    <dbReference type="NCBI Taxonomy" id="34613"/>
    <lineage>
        <taxon>Eukaryota</taxon>
        <taxon>Metazoa</taxon>
        <taxon>Ecdysozoa</taxon>
        <taxon>Arthropoda</taxon>
        <taxon>Chelicerata</taxon>
        <taxon>Arachnida</taxon>
        <taxon>Acari</taxon>
        <taxon>Parasitiformes</taxon>
        <taxon>Ixodida</taxon>
        <taxon>Ixodoidea</taxon>
        <taxon>Ixodidae</taxon>
        <taxon>Ixodinae</taxon>
        <taxon>Ixodes</taxon>
    </lineage>
</organism>
<name>A0A6B0TXI5_IXORI</name>
<dbReference type="AlphaFoldDB" id="A0A6B0TXI5"/>